<evidence type="ECO:0000313" key="2">
    <source>
        <dbReference type="EMBL" id="AEI93787.1"/>
    </source>
</evidence>
<dbReference type="Proteomes" id="UP000001353">
    <property type="component" value="Chromosome"/>
</dbReference>
<sequence length="178" mass="19541">MADGPHTVNSIVLGSQSGHFIPMVWFRILLLGVSLLAACAPMELYYQNGGSVARMQDNLLSCEVAALRDAPVASEIRRRPPVFVPSRRYCTGGNCYHRGGYFVDGQIYTVDVNARLRGDLEARCMRNKGYSPVEIPDCPARLAREISPAQTDVMPPLTQSSCVIRDGSGMWQIIEPAP</sequence>
<accession>F7ZIR8</accession>
<keyword evidence="3" id="KW-1185">Reference proteome</keyword>
<gene>
    <name evidence="2" type="ordered locus">RLO149_c017970</name>
</gene>
<reference evidence="2 3" key="1">
    <citation type="journal article" date="2011" name="BMC Genomics">
        <title>Comparative genome analysis and genome-guided physiological analysis of Roseobacter litoralis.</title>
        <authorList>
            <person name="Kalhoefer D."/>
            <person name="Thole S."/>
            <person name="Voget S."/>
            <person name="Lehmann R."/>
            <person name="Liesegang H."/>
            <person name="Wollher A."/>
            <person name="Daniel R."/>
            <person name="Simon M."/>
            <person name="Brinkhoff T."/>
        </authorList>
    </citation>
    <scope>NUCLEOTIDE SEQUENCE [LARGE SCALE GENOMIC DNA]</scope>
    <source>
        <strain evidence="3">ATCC 49566 / DSM 6996 / JCM 21268 / NBRC 15278 / OCh 149</strain>
    </source>
</reference>
<dbReference type="RefSeq" id="WP_013961716.1">
    <property type="nucleotide sequence ID" value="NC_015730.1"/>
</dbReference>
<evidence type="ECO:0000256" key="1">
    <source>
        <dbReference type="SAM" id="Phobius"/>
    </source>
</evidence>
<dbReference type="KEGG" id="rli:RLO149_c017970"/>
<organism evidence="2 3">
    <name type="scientific">Roseobacter litoralis (strain ATCC 49566 / DSM 6996 / JCM 21268 / NBRC 15278 / OCh 149)</name>
    <dbReference type="NCBI Taxonomy" id="391595"/>
    <lineage>
        <taxon>Bacteria</taxon>
        <taxon>Pseudomonadati</taxon>
        <taxon>Pseudomonadota</taxon>
        <taxon>Alphaproteobacteria</taxon>
        <taxon>Rhodobacterales</taxon>
        <taxon>Roseobacteraceae</taxon>
        <taxon>Roseobacter</taxon>
    </lineage>
</organism>
<dbReference type="OrthoDB" id="7274329at2"/>
<name>F7ZIR8_ROSLO</name>
<dbReference type="STRING" id="391595.RLO149_c017970"/>
<feature type="transmembrane region" description="Helical" evidence="1">
    <location>
        <begin position="24"/>
        <end position="46"/>
    </location>
</feature>
<protein>
    <submittedName>
        <fullName evidence="2">Uncharacterized protein</fullName>
    </submittedName>
</protein>
<evidence type="ECO:0000313" key="3">
    <source>
        <dbReference type="Proteomes" id="UP000001353"/>
    </source>
</evidence>
<keyword evidence="1" id="KW-0812">Transmembrane</keyword>
<dbReference type="AlphaFoldDB" id="F7ZIR8"/>
<dbReference type="HOGENOM" id="CLU_127647_0_0_5"/>
<proteinExistence type="predicted"/>
<keyword evidence="1" id="KW-1133">Transmembrane helix</keyword>
<dbReference type="eggNOG" id="ENOG5031A3Q">
    <property type="taxonomic scope" value="Bacteria"/>
</dbReference>
<keyword evidence="1" id="KW-0472">Membrane</keyword>
<dbReference type="EMBL" id="CP002623">
    <property type="protein sequence ID" value="AEI93787.1"/>
    <property type="molecule type" value="Genomic_DNA"/>
</dbReference>